<gene>
    <name evidence="7" type="ORF">SAMN05444267_100587</name>
</gene>
<dbReference type="GO" id="GO:0005886">
    <property type="term" value="C:plasma membrane"/>
    <property type="evidence" value="ECO:0007669"/>
    <property type="project" value="UniProtKB-SubCell"/>
</dbReference>
<feature type="transmembrane region" description="Helical" evidence="6">
    <location>
        <begin position="340"/>
        <end position="366"/>
    </location>
</feature>
<proteinExistence type="predicted"/>
<dbReference type="STRING" id="1302687.SAMN05444267_100587"/>
<dbReference type="GO" id="GO:0015293">
    <property type="term" value="F:symporter activity"/>
    <property type="evidence" value="ECO:0007669"/>
    <property type="project" value="UniProtKB-KW"/>
</dbReference>
<dbReference type="Proteomes" id="UP000184364">
    <property type="component" value="Unassembled WGS sequence"/>
</dbReference>
<feature type="transmembrane region" description="Helical" evidence="6">
    <location>
        <begin position="65"/>
        <end position="90"/>
    </location>
</feature>
<dbReference type="AlphaFoldDB" id="A0A1M6TGW9"/>
<dbReference type="PANTHER" id="PTHR42865:SF1">
    <property type="entry name" value="AEROBIC C4-DICARBOXYLATE TRANSPORT PROTEIN"/>
    <property type="match status" value="1"/>
</dbReference>
<name>A0A1M6TGW9_9FLAO</name>
<keyword evidence="4 6" id="KW-1133">Transmembrane helix</keyword>
<evidence type="ECO:0000256" key="1">
    <source>
        <dbReference type="ARBA" id="ARBA00004141"/>
    </source>
</evidence>
<dbReference type="PRINTS" id="PR00173">
    <property type="entry name" value="EDTRNSPORT"/>
</dbReference>
<evidence type="ECO:0000256" key="4">
    <source>
        <dbReference type="ARBA" id="ARBA00022989"/>
    </source>
</evidence>
<feature type="transmembrane region" description="Helical" evidence="6">
    <location>
        <begin position="102"/>
        <end position="124"/>
    </location>
</feature>
<accession>A0A1M6TGW9</accession>
<dbReference type="PANTHER" id="PTHR42865">
    <property type="entry name" value="PROTON/GLUTAMATE-ASPARTATE SYMPORTER"/>
    <property type="match status" value="1"/>
</dbReference>
<dbReference type="InterPro" id="IPR001991">
    <property type="entry name" value="Na-dicarboxylate_symporter"/>
</dbReference>
<evidence type="ECO:0000256" key="6">
    <source>
        <dbReference type="SAM" id="Phobius"/>
    </source>
</evidence>
<reference evidence="8" key="1">
    <citation type="submission" date="2016-11" db="EMBL/GenBank/DDBJ databases">
        <authorList>
            <person name="Varghese N."/>
            <person name="Submissions S."/>
        </authorList>
    </citation>
    <scope>NUCLEOTIDE SEQUENCE [LARGE SCALE GENOMIC DNA]</scope>
    <source>
        <strain evidence="8">DSM 26899</strain>
    </source>
</reference>
<organism evidence="7 8">
    <name type="scientific">Chryseobacterium polytrichastri</name>
    <dbReference type="NCBI Taxonomy" id="1302687"/>
    <lineage>
        <taxon>Bacteria</taxon>
        <taxon>Pseudomonadati</taxon>
        <taxon>Bacteroidota</taxon>
        <taxon>Flavobacteriia</taxon>
        <taxon>Flavobacteriales</taxon>
        <taxon>Weeksellaceae</taxon>
        <taxon>Chryseobacterium group</taxon>
        <taxon>Chryseobacterium</taxon>
    </lineage>
</organism>
<dbReference type="InterPro" id="IPR036458">
    <property type="entry name" value="Na:dicarbo_symporter_sf"/>
</dbReference>
<feature type="transmembrane region" description="Helical" evidence="6">
    <location>
        <begin position="235"/>
        <end position="255"/>
    </location>
</feature>
<feature type="transmembrane region" description="Helical" evidence="6">
    <location>
        <begin position="34"/>
        <end position="53"/>
    </location>
</feature>
<evidence type="ECO:0000256" key="5">
    <source>
        <dbReference type="ARBA" id="ARBA00023136"/>
    </source>
</evidence>
<evidence type="ECO:0000256" key="3">
    <source>
        <dbReference type="ARBA" id="ARBA00022692"/>
    </source>
</evidence>
<feature type="transmembrane region" description="Helical" evidence="6">
    <location>
        <begin position="158"/>
        <end position="177"/>
    </location>
</feature>
<evidence type="ECO:0000256" key="2">
    <source>
        <dbReference type="ARBA" id="ARBA00022448"/>
    </source>
</evidence>
<feature type="transmembrane region" description="Helical" evidence="6">
    <location>
        <begin position="306"/>
        <end position="328"/>
    </location>
</feature>
<keyword evidence="3 6" id="KW-0812">Transmembrane</keyword>
<dbReference type="Pfam" id="PF00375">
    <property type="entry name" value="SDF"/>
    <property type="match status" value="1"/>
</dbReference>
<feature type="transmembrane region" description="Helical" evidence="6">
    <location>
        <begin position="198"/>
        <end position="223"/>
    </location>
</feature>
<keyword evidence="2" id="KW-0813">Transport</keyword>
<evidence type="ECO:0000313" key="7">
    <source>
        <dbReference type="EMBL" id="SHK56008.1"/>
    </source>
</evidence>
<comment type="subcellular location">
    <subcellularLocation>
        <location evidence="1">Membrane</location>
        <topology evidence="1">Multi-pass membrane protein</topology>
    </subcellularLocation>
</comment>
<keyword evidence="8" id="KW-1185">Reference proteome</keyword>
<sequence>MRSEYNFIFAPTNSFEMNLFHTKKTFTGKYLKNLTLYVFAAIIGGVLMGHYFPELSIKLGVVSQYFFMVLEMLILPIIFMAVIYGICHLAEIKNADRIIWQTGLYFILTTSVAILLGFIFGFAVKPGANTGIDISKINTALPKIVDINDDSLTSVFYLNRHGIFLISSIIIGVSLNLSKGREHFLKILDAGLNAFYTVIKYLYMILPFIIFCNIAFGISVYGINTLLPLSKVVATVYLADIVFIFGVLGFVSYLFKFNLWKFLLNIKEEIILVITTSSSKTAFPIIFEKMESEGYSRKILRFIIPLGYNFNLAGACIYLSVACCFLIQFYNISLSINDYIWLFMIISLTSKTASGVPGSGFLALIFTLNRFGKIPLTDIALLYSVDRFMNEARSVTNFIGIAVAGAVISKLNQYQKN</sequence>
<protein>
    <submittedName>
        <fullName evidence="7">Aerobic C4-dicarboxylate transport protein</fullName>
    </submittedName>
</protein>
<dbReference type="SUPFAM" id="SSF118215">
    <property type="entry name" value="Proton glutamate symport protein"/>
    <property type="match status" value="1"/>
</dbReference>
<keyword evidence="5 6" id="KW-0472">Membrane</keyword>
<dbReference type="Gene3D" id="1.10.3860.10">
    <property type="entry name" value="Sodium:dicarboxylate symporter"/>
    <property type="match status" value="1"/>
</dbReference>
<dbReference type="EMBL" id="FRAV01000005">
    <property type="protein sequence ID" value="SHK56008.1"/>
    <property type="molecule type" value="Genomic_DNA"/>
</dbReference>
<evidence type="ECO:0000313" key="8">
    <source>
        <dbReference type="Proteomes" id="UP000184364"/>
    </source>
</evidence>